<sequence length="116" mass="13300">MKDNKMMKRSSAPNAIEEFKRLIVAHHNKLIIMDYTNRIQFLLNQIAGDPGCFGMNDIPHPLRFEDLPEDFRDEIAHCCMRLGLDAELDPEEDDQAGLEPVLEEEDADDEMNAPDD</sequence>
<reference evidence="2 3" key="1">
    <citation type="journal article" date="2021" name="Genome Biol. Evol.">
        <title>The evolution of interdependence in a four-way mealybug symbiosis.</title>
        <authorList>
            <person name="Garber A.I."/>
            <person name="Kupper M."/>
            <person name="Laetsch D.R."/>
            <person name="Weldon S.R."/>
            <person name="Ladinsky M.S."/>
            <person name="Bjorkman P.J."/>
            <person name="McCutcheon J.P."/>
        </authorList>
    </citation>
    <scope>NUCLEOTIDE SEQUENCE [LARGE SCALE GENOMIC DNA]</scope>
    <source>
        <strain evidence="2">SOD</strain>
    </source>
</reference>
<evidence type="ECO:0000256" key="1">
    <source>
        <dbReference type="SAM" id="MobiDB-lite"/>
    </source>
</evidence>
<name>A0ABS5YEP9_9GAMM</name>
<comment type="caution">
    <text evidence="2">The sequence shown here is derived from an EMBL/GenBank/DDBJ whole genome shotgun (WGS) entry which is preliminary data.</text>
</comment>
<evidence type="ECO:0008006" key="4">
    <source>
        <dbReference type="Google" id="ProtNLM"/>
    </source>
</evidence>
<dbReference type="EMBL" id="JAFJYC010000003">
    <property type="protein sequence ID" value="MBT9433422.1"/>
    <property type="molecule type" value="Genomic_DNA"/>
</dbReference>
<organism evidence="2 3">
    <name type="scientific">Candidatus Sodalis endolongispinus</name>
    <dbReference type="NCBI Taxonomy" id="2812662"/>
    <lineage>
        <taxon>Bacteria</taxon>
        <taxon>Pseudomonadati</taxon>
        <taxon>Pseudomonadota</taxon>
        <taxon>Gammaproteobacteria</taxon>
        <taxon>Enterobacterales</taxon>
        <taxon>Bruguierivoracaceae</taxon>
        <taxon>Sodalis</taxon>
    </lineage>
</organism>
<proteinExistence type="predicted"/>
<protein>
    <recommendedName>
        <fullName evidence="4">Phage protein</fullName>
    </recommendedName>
</protein>
<feature type="region of interest" description="Disordered" evidence="1">
    <location>
        <begin position="86"/>
        <end position="116"/>
    </location>
</feature>
<gene>
    <name evidence="2" type="ORF">JZM24_17405</name>
</gene>
<dbReference type="RefSeq" id="WP_215671299.1">
    <property type="nucleotide sequence ID" value="NZ_JAFJYC010000003.1"/>
</dbReference>
<evidence type="ECO:0000313" key="3">
    <source>
        <dbReference type="Proteomes" id="UP000811282"/>
    </source>
</evidence>
<accession>A0ABS5YEP9</accession>
<keyword evidence="3" id="KW-1185">Reference proteome</keyword>
<dbReference type="Proteomes" id="UP000811282">
    <property type="component" value="Unassembled WGS sequence"/>
</dbReference>
<evidence type="ECO:0000313" key="2">
    <source>
        <dbReference type="EMBL" id="MBT9433422.1"/>
    </source>
</evidence>